<sequence length="121" mass="13676">MASQSTSQSSTPSPLISTTMMQQRRASLRRPAEGGEGKELIQQREGRRITSNEEAINSYVVPATSTYNQIGLKGNSRCYGHQCTPLRLSESSTSFPPRSTGNRRITLQRNMYHTPEWKWRS</sequence>
<dbReference type="EMBL" id="LKAM01000003">
    <property type="protein sequence ID" value="KUM49411.1"/>
    <property type="molecule type" value="Genomic_DNA"/>
</dbReference>
<proteinExistence type="predicted"/>
<gene>
    <name evidence="2" type="ORF">ABT39_MTgene3960</name>
</gene>
<evidence type="ECO:0000313" key="2">
    <source>
        <dbReference type="EMBL" id="KUM49411.1"/>
    </source>
</evidence>
<geneLocation type="mitochondrion" evidence="2"/>
<feature type="compositionally biased region" description="Low complexity" evidence="1">
    <location>
        <begin position="1"/>
        <end position="19"/>
    </location>
</feature>
<keyword evidence="2" id="KW-0496">Mitochondrion</keyword>
<protein>
    <submittedName>
        <fullName evidence="2">Uncharacterized protein</fullName>
    </submittedName>
</protein>
<organism evidence="2">
    <name type="scientific">Picea glauca</name>
    <name type="common">White spruce</name>
    <name type="synonym">Pinus glauca</name>
    <dbReference type="NCBI Taxonomy" id="3330"/>
    <lineage>
        <taxon>Eukaryota</taxon>
        <taxon>Viridiplantae</taxon>
        <taxon>Streptophyta</taxon>
        <taxon>Embryophyta</taxon>
        <taxon>Tracheophyta</taxon>
        <taxon>Spermatophyta</taxon>
        <taxon>Pinopsida</taxon>
        <taxon>Pinidae</taxon>
        <taxon>Conifers I</taxon>
        <taxon>Pinales</taxon>
        <taxon>Pinaceae</taxon>
        <taxon>Picea</taxon>
    </lineage>
</organism>
<reference evidence="2" key="1">
    <citation type="journal article" date="2015" name="Genome Biol. Evol.">
        <title>Organellar Genomes of White Spruce (Picea glauca): Assembly and Annotation.</title>
        <authorList>
            <person name="Jackman S.D."/>
            <person name="Warren R.L."/>
            <person name="Gibb E.A."/>
            <person name="Vandervalk B.P."/>
            <person name="Mohamadi H."/>
            <person name="Chu J."/>
            <person name="Raymond A."/>
            <person name="Pleasance S."/>
            <person name="Coope R."/>
            <person name="Wildung M.R."/>
            <person name="Ritland C.E."/>
            <person name="Bousquet J."/>
            <person name="Jones S.J."/>
            <person name="Bohlmann J."/>
            <person name="Birol I."/>
        </authorList>
    </citation>
    <scope>NUCLEOTIDE SEQUENCE [LARGE SCALE GENOMIC DNA]</scope>
    <source>
        <tissue evidence="2">Flushing bud</tissue>
    </source>
</reference>
<feature type="compositionally biased region" description="Basic and acidic residues" evidence="1">
    <location>
        <begin position="30"/>
        <end position="49"/>
    </location>
</feature>
<dbReference type="AlphaFoldDB" id="A0A101M1N7"/>
<accession>A0A101M1N7</accession>
<evidence type="ECO:0000256" key="1">
    <source>
        <dbReference type="SAM" id="MobiDB-lite"/>
    </source>
</evidence>
<feature type="region of interest" description="Disordered" evidence="1">
    <location>
        <begin position="1"/>
        <end position="49"/>
    </location>
</feature>
<name>A0A101M1N7_PICGL</name>
<comment type="caution">
    <text evidence="2">The sequence shown here is derived from an EMBL/GenBank/DDBJ whole genome shotgun (WGS) entry which is preliminary data.</text>
</comment>